<dbReference type="PANTHER" id="PTHR33215">
    <property type="entry name" value="PROTEIN DISTAL ANTENNA"/>
    <property type="match status" value="1"/>
</dbReference>
<protein>
    <submittedName>
        <fullName evidence="2">Transposase</fullName>
    </submittedName>
</protein>
<reference evidence="2" key="1">
    <citation type="submission" date="2023-03" db="EMBL/GenBank/DDBJ databases">
        <title>MT1 and MT2 Draft Genomes of Novel Species.</title>
        <authorList>
            <person name="Venkateswaran K."/>
        </authorList>
    </citation>
    <scope>NUCLEOTIDE SEQUENCE</scope>
    <source>
        <strain evidence="2">F6_8S_P_1A</strain>
    </source>
</reference>
<sequence length="106" mass="12261">MARRFPREFRVRAIELVRISDRPLSQVARELGISNSALYRWVAEDDFAKEQAEKAAGVVPVLDADEQAELVRLRREVRRLETENEILKRAAAYFAKENVLPKHLSD</sequence>
<feature type="coiled-coil region" evidence="1">
    <location>
        <begin position="63"/>
        <end position="90"/>
    </location>
</feature>
<dbReference type="InterPro" id="IPR051839">
    <property type="entry name" value="RD_transcriptional_regulator"/>
</dbReference>
<accession>A0ABT8IY30</accession>
<organism evidence="2 3">
    <name type="scientific">Leifsonia virtsii</name>
    <dbReference type="NCBI Taxonomy" id="3035915"/>
    <lineage>
        <taxon>Bacteria</taxon>
        <taxon>Bacillati</taxon>
        <taxon>Actinomycetota</taxon>
        <taxon>Actinomycetes</taxon>
        <taxon>Micrococcales</taxon>
        <taxon>Microbacteriaceae</taxon>
        <taxon>Leifsonia</taxon>
    </lineage>
</organism>
<dbReference type="PANTHER" id="PTHR33215:SF13">
    <property type="entry name" value="PROTEIN DISTAL ANTENNA"/>
    <property type="match status" value="1"/>
</dbReference>
<dbReference type="Gene3D" id="1.10.10.60">
    <property type="entry name" value="Homeodomain-like"/>
    <property type="match status" value="1"/>
</dbReference>
<proteinExistence type="predicted"/>
<name>A0ABT8IY30_9MICO</name>
<evidence type="ECO:0000313" key="3">
    <source>
        <dbReference type="Proteomes" id="UP001174210"/>
    </source>
</evidence>
<dbReference type="Pfam" id="PF01527">
    <property type="entry name" value="HTH_Tnp_1"/>
    <property type="match status" value="1"/>
</dbReference>
<keyword evidence="3" id="KW-1185">Reference proteome</keyword>
<gene>
    <name evidence="2" type="ORF">P5G59_11230</name>
</gene>
<dbReference type="InterPro" id="IPR009057">
    <property type="entry name" value="Homeodomain-like_sf"/>
</dbReference>
<dbReference type="EMBL" id="JAROCB010000003">
    <property type="protein sequence ID" value="MDN4597715.1"/>
    <property type="molecule type" value="Genomic_DNA"/>
</dbReference>
<comment type="caution">
    <text evidence="2">The sequence shown here is derived from an EMBL/GenBank/DDBJ whole genome shotgun (WGS) entry which is preliminary data.</text>
</comment>
<dbReference type="RefSeq" id="WP_175338873.1">
    <property type="nucleotide sequence ID" value="NZ_JAROCB010000003.1"/>
</dbReference>
<evidence type="ECO:0000256" key="1">
    <source>
        <dbReference type="SAM" id="Coils"/>
    </source>
</evidence>
<dbReference type="Proteomes" id="UP001174210">
    <property type="component" value="Unassembled WGS sequence"/>
</dbReference>
<keyword evidence="1" id="KW-0175">Coiled coil</keyword>
<dbReference type="InterPro" id="IPR002514">
    <property type="entry name" value="Transposase_8"/>
</dbReference>
<dbReference type="SUPFAM" id="SSF46689">
    <property type="entry name" value="Homeodomain-like"/>
    <property type="match status" value="1"/>
</dbReference>
<evidence type="ECO:0000313" key="2">
    <source>
        <dbReference type="EMBL" id="MDN4597715.1"/>
    </source>
</evidence>